<dbReference type="Proteomes" id="UP000460157">
    <property type="component" value="Unassembled WGS sequence"/>
</dbReference>
<dbReference type="OrthoDB" id="9784936at2"/>
<comment type="caution">
    <text evidence="1">The sequence shown here is derived from an EMBL/GenBank/DDBJ whole genome shotgun (WGS) entry which is preliminary data.</text>
</comment>
<sequence>MRKTISQWNLNFGRTIGLTVPPVSWTEHAVAEFGERPQAILNGQIVEEADLAVALFRDRLGTPTGEVESDTSKEIKLLVKAGKPVAVLMSAAPRLPLMGNGLQDRQRLEAYLEELGRRRWFSSTPTEETSSAT</sequence>
<keyword evidence="2" id="KW-1185">Reference proteome</keyword>
<organism evidence="1 2">
    <name type="scientific">Nesterenkonia alkaliphila</name>
    <dbReference type="NCBI Taxonomy" id="1463631"/>
    <lineage>
        <taxon>Bacteria</taxon>
        <taxon>Bacillati</taxon>
        <taxon>Actinomycetota</taxon>
        <taxon>Actinomycetes</taxon>
        <taxon>Micrococcales</taxon>
        <taxon>Micrococcaceae</taxon>
        <taxon>Nesterenkonia</taxon>
    </lineage>
</organism>
<name>A0A7K1UJQ6_9MICC</name>
<dbReference type="RefSeq" id="WP_157323775.1">
    <property type="nucleotide sequence ID" value="NZ_BMFX01000002.1"/>
</dbReference>
<protein>
    <submittedName>
        <fullName evidence="1">Uncharacterized protein</fullName>
    </submittedName>
</protein>
<dbReference type="EMBL" id="WRPM01000070">
    <property type="protein sequence ID" value="MVT26646.1"/>
    <property type="molecule type" value="Genomic_DNA"/>
</dbReference>
<gene>
    <name evidence="1" type="ORF">GNZ21_09800</name>
</gene>
<accession>A0A7K1UJQ6</accession>
<evidence type="ECO:0000313" key="2">
    <source>
        <dbReference type="Proteomes" id="UP000460157"/>
    </source>
</evidence>
<evidence type="ECO:0000313" key="1">
    <source>
        <dbReference type="EMBL" id="MVT26646.1"/>
    </source>
</evidence>
<dbReference type="AlphaFoldDB" id="A0A7K1UJQ6"/>
<proteinExistence type="predicted"/>
<reference evidence="1 2" key="1">
    <citation type="submission" date="2019-12" db="EMBL/GenBank/DDBJ databases">
        <title>Nesterenkonia muleiensis sp. nov., a novel actinobacterium isolated from sap of Populus euphratica.</title>
        <authorList>
            <person name="Wang R."/>
        </authorList>
    </citation>
    <scope>NUCLEOTIDE SEQUENCE [LARGE SCALE GENOMIC DNA]</scope>
    <source>
        <strain evidence="1 2">F10</strain>
    </source>
</reference>